<feature type="transmembrane region" description="Helical" evidence="1">
    <location>
        <begin position="21"/>
        <end position="44"/>
    </location>
</feature>
<sequence length="1460" mass="165343">MSEKKLRKIKGHRLRKSVLRVVIGILLAVLFLEFIVYFGSNLLLANWARRKVNEASSEIYTIDFNRLNISLIRRGVFLDGIVMKPNPEAQVPEDQTLFDFSLDQLALKGSWYSADENIFYLGRLEFDNPNVKLTFSESSEPVESETDETVDRESPVKSLEREIRKTIESSPLNALVIREIEIINADLFFLNFLSDNNLQVQNSKLQIQDVNWTTQEEWTTPFNARGFEFEMEKGQFLLPDEVHTIKANRIFISSIDQQINLQSFEMIPDRSKESQAYYELSLDELQLKKVDLNSAFQTSELEIEEIILNEPSFNVARSNKSQNTSEQGTTDLNDLIEGILNSIEVQELSVNRGQFVSSDLLDSLKNRIELGNLDFKMVEFYLGDDVAKKENQFFYGDDASMAIRDVEVYLSDGVHKIQGESVAVNSFTNQIAVKGFKISPRDSVFIETDPRLLLKVELPELKIDGADLKRFYNDGIFDVSTIRMDNPQVEIVENESVLVQTSENKAPINELLEGYMRELRVKSFDLNDGVISFSNSSGIRNQDLGFDRFSLLLEDIFIEPEKVNNTREFFLANELVLDMDNYRLKLKDNIHEFSATKVIIDSKNDRVELQGFRITPPDSSQVKGLLNIYDKTAVMDMDVPYFAVEDIDLKKAFFEETLEIGLLTIPSSSISLERYGKRPKTSTGTISSDNDLESLLTQYFKSITIDSLNFLEGDLEYQNFSGSKSISITEDDLSLALKNFHVERGLPQGPDQTFFSDEIDISFKDYAFSLAGGNYTVLTNNIRYNSKAERINIDNLTLRPSPSLESKVILNVGLPEVVLEGVNIDRFLFDNILELRKLKVVGSDLNLELNPALRSASSADSLPRGNGPELPPSIDKILIDSVEADQSFLQLQYLLGETDIQSIETRFDLLVQGFNLDSISASEENISSLFDQITIDLQDFSFALPDSIHTLKFSELELNTATDESVFKDFQVIPNSISGHSGKPIISAQIPFLAVQNNKLASILGSQTFNITQVKLTDPEVFIYLDKEAPVKDENSLAKPKKEQSTEGLISSILLDDVLLENGGIQIFNKENQPIPKLNFNNVNVTLKDLNLELLGGKQEMGADFFLDQNLDLSLANYTIFTSDSLNKLTVGKVTFKDESVELADIWFRPALGRYEYLRKIGFQTDAIEAKVSGVILDQIDFDVLAESRKVRAGNLLVDSLSMDIFRDKRLPLKEGVVKPMPQELMQNFPIYVELDSVIVKNSQIRYQEFVPKSSLVGTLQFEDINASIAPFILTPDTIAYPLKKARMYAEALVEGQGDVRLDVDMKFEAPYEMAVDVRLGAFDLTNANDILTRTSFIGVKSGQVTDGKWKFKINENEAWGRMKFFYEDLKVEFLDTLTLLPGKGKLSLYTFAANTALKNKNPRGLFKKKVSRKIYYQRDKSKFIFAGWWKATFSGLKSSVGLGRTNAPARKEDEFFEFE</sequence>
<evidence type="ECO:0000256" key="1">
    <source>
        <dbReference type="SAM" id="Phobius"/>
    </source>
</evidence>
<evidence type="ECO:0008006" key="4">
    <source>
        <dbReference type="Google" id="ProtNLM"/>
    </source>
</evidence>
<protein>
    <recommendedName>
        <fullName evidence="4">Translocation/assembly module TamB</fullName>
    </recommendedName>
</protein>
<comment type="caution">
    <text evidence="2">The sequence shown here is derived from an EMBL/GenBank/DDBJ whole genome shotgun (WGS) entry which is preliminary data.</text>
</comment>
<evidence type="ECO:0000313" key="2">
    <source>
        <dbReference type="EMBL" id="MDN3204839.1"/>
    </source>
</evidence>
<name>A0ABT7YF62_9BACT</name>
<dbReference type="RefSeq" id="WP_290000627.1">
    <property type="nucleotide sequence ID" value="NZ_JAUEPH010000005.1"/>
</dbReference>
<keyword evidence="1" id="KW-0472">Membrane</keyword>
<dbReference type="Proteomes" id="UP001171916">
    <property type="component" value="Unassembled WGS sequence"/>
</dbReference>
<keyword evidence="1" id="KW-0812">Transmembrane</keyword>
<dbReference type="EMBL" id="JAUEPH010000005">
    <property type="protein sequence ID" value="MDN3204839.1"/>
    <property type="molecule type" value="Genomic_DNA"/>
</dbReference>
<proteinExistence type="predicted"/>
<organism evidence="2 3">
    <name type="scientific">Algoriphagus sediminis</name>
    <dbReference type="NCBI Taxonomy" id="3057113"/>
    <lineage>
        <taxon>Bacteria</taxon>
        <taxon>Pseudomonadati</taxon>
        <taxon>Bacteroidota</taxon>
        <taxon>Cytophagia</taxon>
        <taxon>Cytophagales</taxon>
        <taxon>Cyclobacteriaceae</taxon>
        <taxon>Algoriphagus</taxon>
    </lineage>
</organism>
<reference evidence="2" key="1">
    <citation type="submission" date="2023-06" db="EMBL/GenBank/DDBJ databases">
        <title>Robiginitalea aurantiacus sp. nov. and Algoriphagus sediminis sp. nov., isolated from coastal sediment.</title>
        <authorList>
            <person name="Zhou Z.Y."/>
            <person name="An J."/>
            <person name="Jia Y.W."/>
            <person name="Du Z.J."/>
        </authorList>
    </citation>
    <scope>NUCLEOTIDE SEQUENCE</scope>
    <source>
        <strain evidence="2">C2-7</strain>
    </source>
</reference>
<evidence type="ECO:0000313" key="3">
    <source>
        <dbReference type="Proteomes" id="UP001171916"/>
    </source>
</evidence>
<keyword evidence="3" id="KW-1185">Reference proteome</keyword>
<accession>A0ABT7YF62</accession>
<gene>
    <name evidence="2" type="ORF">QVH07_11805</name>
</gene>
<keyword evidence="1" id="KW-1133">Transmembrane helix</keyword>